<evidence type="ECO:0000259" key="3">
    <source>
        <dbReference type="PROSITE" id="PS50109"/>
    </source>
</evidence>
<dbReference type="InterPro" id="IPR050640">
    <property type="entry name" value="Bact_2-comp_sensor_kinase"/>
</dbReference>
<feature type="compositionally biased region" description="Basic and acidic residues" evidence="1">
    <location>
        <begin position="390"/>
        <end position="404"/>
    </location>
</feature>
<evidence type="ECO:0000256" key="2">
    <source>
        <dbReference type="SAM" id="Phobius"/>
    </source>
</evidence>
<dbReference type="PANTHER" id="PTHR34220:SF9">
    <property type="entry name" value="SIGNAL TRANSDUCTION HISTIDINE KINASE INTERNAL REGION DOMAIN-CONTAINING PROTEIN"/>
    <property type="match status" value="1"/>
</dbReference>
<keyword evidence="2" id="KW-0472">Membrane</keyword>
<dbReference type="InterPro" id="IPR036890">
    <property type="entry name" value="HATPase_C_sf"/>
</dbReference>
<keyword evidence="4" id="KW-0418">Kinase</keyword>
<gene>
    <name evidence="4" type="ORF">ACFQ0E_08480</name>
</gene>
<feature type="transmembrane region" description="Helical" evidence="2">
    <location>
        <begin position="151"/>
        <end position="171"/>
    </location>
</feature>
<dbReference type="Pfam" id="PF02518">
    <property type="entry name" value="HATPase_c"/>
    <property type="match status" value="1"/>
</dbReference>
<keyword evidence="2" id="KW-0812">Transmembrane</keyword>
<dbReference type="Gene3D" id="3.30.565.10">
    <property type="entry name" value="Histidine kinase-like ATPase, C-terminal domain"/>
    <property type="match status" value="1"/>
</dbReference>
<protein>
    <submittedName>
        <fullName evidence="4">Sensor histidine kinase</fullName>
        <ecNumber evidence="4">2.7.13.3</ecNumber>
    </submittedName>
</protein>
<evidence type="ECO:0000313" key="5">
    <source>
        <dbReference type="Proteomes" id="UP001597110"/>
    </source>
</evidence>
<dbReference type="SMART" id="SM00387">
    <property type="entry name" value="HATPase_c"/>
    <property type="match status" value="1"/>
</dbReference>
<evidence type="ECO:0000313" key="4">
    <source>
        <dbReference type="EMBL" id="MFD0725634.1"/>
    </source>
</evidence>
<dbReference type="PROSITE" id="PS50109">
    <property type="entry name" value="HIS_KIN"/>
    <property type="match status" value="1"/>
</dbReference>
<feature type="domain" description="Histidine kinase" evidence="3">
    <location>
        <begin position="300"/>
        <end position="391"/>
    </location>
</feature>
<dbReference type="EC" id="2.7.13.3" evidence="4"/>
<organism evidence="4 5">
    <name type="scientific">Lysobacter brunescens</name>
    <dbReference type="NCBI Taxonomy" id="262323"/>
    <lineage>
        <taxon>Bacteria</taxon>
        <taxon>Pseudomonadati</taxon>
        <taxon>Pseudomonadota</taxon>
        <taxon>Gammaproteobacteria</taxon>
        <taxon>Lysobacterales</taxon>
        <taxon>Lysobacteraceae</taxon>
        <taxon>Lysobacter</taxon>
    </lineage>
</organism>
<feature type="transmembrane region" description="Helical" evidence="2">
    <location>
        <begin position="96"/>
        <end position="117"/>
    </location>
</feature>
<keyword evidence="2" id="KW-1133">Transmembrane helix</keyword>
<keyword evidence="5" id="KW-1185">Reference proteome</keyword>
<dbReference type="PANTHER" id="PTHR34220">
    <property type="entry name" value="SENSOR HISTIDINE KINASE YPDA"/>
    <property type="match status" value="1"/>
</dbReference>
<dbReference type="InterPro" id="IPR010559">
    <property type="entry name" value="Sig_transdc_His_kin_internal"/>
</dbReference>
<feature type="transmembrane region" description="Helical" evidence="2">
    <location>
        <begin position="31"/>
        <end position="50"/>
    </location>
</feature>
<dbReference type="RefSeq" id="WP_386823222.1">
    <property type="nucleotide sequence ID" value="NZ_JBHTIF010000001.1"/>
</dbReference>
<dbReference type="Proteomes" id="UP001597110">
    <property type="component" value="Unassembled WGS sequence"/>
</dbReference>
<comment type="caution">
    <text evidence="4">The sequence shown here is derived from an EMBL/GenBank/DDBJ whole genome shotgun (WGS) entry which is preliminary data.</text>
</comment>
<accession>A0ABW2YAP7</accession>
<evidence type="ECO:0000256" key="1">
    <source>
        <dbReference type="SAM" id="MobiDB-lite"/>
    </source>
</evidence>
<reference evidence="5" key="1">
    <citation type="journal article" date="2019" name="Int. J. Syst. Evol. Microbiol.">
        <title>The Global Catalogue of Microorganisms (GCM) 10K type strain sequencing project: providing services to taxonomists for standard genome sequencing and annotation.</title>
        <authorList>
            <consortium name="The Broad Institute Genomics Platform"/>
            <consortium name="The Broad Institute Genome Sequencing Center for Infectious Disease"/>
            <person name="Wu L."/>
            <person name="Ma J."/>
        </authorList>
    </citation>
    <scope>NUCLEOTIDE SEQUENCE [LARGE SCALE GENOMIC DNA]</scope>
    <source>
        <strain evidence="5">CCUG 55585</strain>
    </source>
</reference>
<proteinExistence type="predicted"/>
<sequence length="404" mass="45535">MSELPWVADIWPLRYRRYPVFSWSWLWRRSILWGIVLVGWALFTGMSYILLSRKVDVARDAIVLSFVSLMAAHSIAPLLATLVRTRWQTSPHVNRYVVAAVLVGFLASMAIHEVAYYQKELLLKSTSLAWVTKAHREATGWVVAFNMTFKYGMFLAIFYLMGGGHALWSYFRYQRRWKEYQRQQELDALQAQKQESELRLGLLQAQVEPHFLFNTLAVVRALVRTDAARAEATLDALVDYLRATIPKLRDGERQLHSTLGQQIDLCASYLELMRLRSDGRLTHALDVDPALRQLPFPPMLLITLVENAIKHGLEPKRGAGKVTIAAERDGDRLRVAVIDDGVGLQPGLGGGLGLDNVRSQLDALYSHRASFDLRSAPSGGARAQIDIPLDDSRPDDSKPDEVTA</sequence>
<dbReference type="GO" id="GO:0004673">
    <property type="term" value="F:protein histidine kinase activity"/>
    <property type="evidence" value="ECO:0007669"/>
    <property type="project" value="UniProtKB-EC"/>
</dbReference>
<keyword evidence="4" id="KW-0808">Transferase</keyword>
<name>A0ABW2YAP7_9GAMM</name>
<feature type="region of interest" description="Disordered" evidence="1">
    <location>
        <begin position="375"/>
        <end position="404"/>
    </location>
</feature>
<dbReference type="InterPro" id="IPR003594">
    <property type="entry name" value="HATPase_dom"/>
</dbReference>
<dbReference type="SUPFAM" id="SSF55874">
    <property type="entry name" value="ATPase domain of HSP90 chaperone/DNA topoisomerase II/histidine kinase"/>
    <property type="match status" value="1"/>
</dbReference>
<dbReference type="EMBL" id="JBHTIF010000001">
    <property type="protein sequence ID" value="MFD0725634.1"/>
    <property type="molecule type" value="Genomic_DNA"/>
</dbReference>
<dbReference type="Pfam" id="PF06580">
    <property type="entry name" value="His_kinase"/>
    <property type="match status" value="1"/>
</dbReference>
<feature type="transmembrane region" description="Helical" evidence="2">
    <location>
        <begin position="62"/>
        <end position="84"/>
    </location>
</feature>
<dbReference type="InterPro" id="IPR005467">
    <property type="entry name" value="His_kinase_dom"/>
</dbReference>